<evidence type="ECO:0000313" key="2">
    <source>
        <dbReference type="Proteomes" id="UP000008311"/>
    </source>
</evidence>
<accession>B9SFP8</accession>
<dbReference type="InParanoid" id="B9SFP8"/>
<gene>
    <name evidence="1" type="ORF">RCOM_1223560</name>
</gene>
<protein>
    <submittedName>
        <fullName evidence="1">Uncharacterized protein</fullName>
    </submittedName>
</protein>
<name>B9SFP8_RICCO</name>
<dbReference type="AlphaFoldDB" id="B9SFP8"/>
<proteinExistence type="predicted"/>
<organism evidence="1 2">
    <name type="scientific">Ricinus communis</name>
    <name type="common">Castor bean</name>
    <dbReference type="NCBI Taxonomy" id="3988"/>
    <lineage>
        <taxon>Eukaryota</taxon>
        <taxon>Viridiplantae</taxon>
        <taxon>Streptophyta</taxon>
        <taxon>Embryophyta</taxon>
        <taxon>Tracheophyta</taxon>
        <taxon>Spermatophyta</taxon>
        <taxon>Magnoliopsida</taxon>
        <taxon>eudicotyledons</taxon>
        <taxon>Gunneridae</taxon>
        <taxon>Pentapetalae</taxon>
        <taxon>rosids</taxon>
        <taxon>fabids</taxon>
        <taxon>Malpighiales</taxon>
        <taxon>Euphorbiaceae</taxon>
        <taxon>Acalyphoideae</taxon>
        <taxon>Acalypheae</taxon>
        <taxon>Ricinus</taxon>
    </lineage>
</organism>
<sequence length="82" mass="9316">MVKHPGMRTVKQTEMETVISDQDSVESCNDDENDELPHRVESKKLAYDPSCEIPLWEIGMVFESANQFRETIAKDAVLEGCN</sequence>
<keyword evidence="2" id="KW-1185">Reference proteome</keyword>
<reference evidence="2" key="1">
    <citation type="journal article" date="2010" name="Nat. Biotechnol.">
        <title>Draft genome sequence of the oilseed species Ricinus communis.</title>
        <authorList>
            <person name="Chan A.P."/>
            <person name="Crabtree J."/>
            <person name="Zhao Q."/>
            <person name="Lorenzi H."/>
            <person name="Orvis J."/>
            <person name="Puiu D."/>
            <person name="Melake-Berhan A."/>
            <person name="Jones K.M."/>
            <person name="Redman J."/>
            <person name="Chen G."/>
            <person name="Cahoon E.B."/>
            <person name="Gedil M."/>
            <person name="Stanke M."/>
            <person name="Haas B.J."/>
            <person name="Wortman J.R."/>
            <person name="Fraser-Liggett C.M."/>
            <person name="Ravel J."/>
            <person name="Rabinowicz P.D."/>
        </authorList>
    </citation>
    <scope>NUCLEOTIDE SEQUENCE [LARGE SCALE GENOMIC DNA]</scope>
    <source>
        <strain evidence="2">cv. Hale</strain>
    </source>
</reference>
<dbReference type="Proteomes" id="UP000008311">
    <property type="component" value="Unassembled WGS sequence"/>
</dbReference>
<dbReference type="EMBL" id="EQ973946">
    <property type="protein sequence ID" value="EEF37537.1"/>
    <property type="molecule type" value="Genomic_DNA"/>
</dbReference>
<evidence type="ECO:0000313" key="1">
    <source>
        <dbReference type="EMBL" id="EEF37537.1"/>
    </source>
</evidence>